<reference evidence="4" key="1">
    <citation type="submission" date="2022-10" db="EMBL/GenBank/DDBJ databases">
        <title>Hoeflea sp. J2-29, isolated from marine algae.</title>
        <authorList>
            <person name="Kristyanto S."/>
            <person name="Kim J.M."/>
            <person name="Jeon C.O."/>
        </authorList>
    </citation>
    <scope>NUCLEOTIDE SEQUENCE</scope>
    <source>
        <strain evidence="4">J2-29</strain>
    </source>
</reference>
<proteinExistence type="predicted"/>
<dbReference type="InterPro" id="IPR041881">
    <property type="entry name" value="PqqD_sf"/>
</dbReference>
<gene>
    <name evidence="4" type="primary">pqqD</name>
    <name evidence="4" type="ORF">OEG82_07275</name>
</gene>
<protein>
    <submittedName>
        <fullName evidence="4">Pyrroloquinoline quinone biosynthesis peptide chaperone PqqD</fullName>
    </submittedName>
</protein>
<dbReference type="InterPro" id="IPR008792">
    <property type="entry name" value="PQQD"/>
</dbReference>
<keyword evidence="3" id="KW-0884">PQQ biosynthesis</keyword>
<name>A0ABT3YD60_9HYPH</name>
<evidence type="ECO:0000256" key="2">
    <source>
        <dbReference type="ARBA" id="ARBA00011741"/>
    </source>
</evidence>
<dbReference type="Pfam" id="PF05402">
    <property type="entry name" value="PqqD"/>
    <property type="match status" value="1"/>
</dbReference>
<evidence type="ECO:0000256" key="1">
    <source>
        <dbReference type="ARBA" id="ARBA00004886"/>
    </source>
</evidence>
<dbReference type="Gene3D" id="1.10.10.1150">
    <property type="entry name" value="Coenzyme PQQ synthesis protein D (PqqD)"/>
    <property type="match status" value="1"/>
</dbReference>
<dbReference type="Proteomes" id="UP001081283">
    <property type="component" value="Unassembled WGS sequence"/>
</dbReference>
<keyword evidence="5" id="KW-1185">Reference proteome</keyword>
<comment type="subunit">
    <text evidence="2">Monomer. Interacts with PqqE.</text>
</comment>
<dbReference type="NCBIfam" id="TIGR03859">
    <property type="entry name" value="PQQ_PqqD"/>
    <property type="match status" value="1"/>
</dbReference>
<dbReference type="InterPro" id="IPR022479">
    <property type="entry name" value="PqqD_bac"/>
</dbReference>
<comment type="pathway">
    <text evidence="1">Cofactor biosynthesis; pyrroloquinoline quinone biosynthesis.</text>
</comment>
<dbReference type="RefSeq" id="WP_267611764.1">
    <property type="nucleotide sequence ID" value="NZ_JAOVZQ010000001.1"/>
</dbReference>
<accession>A0ABT3YD60</accession>
<sequence>MNAGVRPVRPIITAQSVPFLPRHVILRHDKLRARWLILVPERVLVPEDTAVAVLQLVDGQRSVADIAAELAAAYTAPVDLILADSIALLQDLADKGFMATVSERT</sequence>
<evidence type="ECO:0000313" key="4">
    <source>
        <dbReference type="EMBL" id="MCY0093820.1"/>
    </source>
</evidence>
<comment type="caution">
    <text evidence="4">The sequence shown here is derived from an EMBL/GenBank/DDBJ whole genome shotgun (WGS) entry which is preliminary data.</text>
</comment>
<evidence type="ECO:0000256" key="3">
    <source>
        <dbReference type="ARBA" id="ARBA00022905"/>
    </source>
</evidence>
<evidence type="ECO:0000313" key="5">
    <source>
        <dbReference type="Proteomes" id="UP001081283"/>
    </source>
</evidence>
<organism evidence="4 5">
    <name type="scientific">Hoeflea ulvae</name>
    <dbReference type="NCBI Taxonomy" id="2983764"/>
    <lineage>
        <taxon>Bacteria</taxon>
        <taxon>Pseudomonadati</taxon>
        <taxon>Pseudomonadota</taxon>
        <taxon>Alphaproteobacteria</taxon>
        <taxon>Hyphomicrobiales</taxon>
        <taxon>Rhizobiaceae</taxon>
        <taxon>Hoeflea</taxon>
    </lineage>
</organism>
<dbReference type="EMBL" id="JAOVZQ010000001">
    <property type="protein sequence ID" value="MCY0093820.1"/>
    <property type="molecule type" value="Genomic_DNA"/>
</dbReference>